<name>A0ACC3SN44_9PEZI</name>
<comment type="caution">
    <text evidence="1">The sequence shown here is derived from an EMBL/GenBank/DDBJ whole genome shotgun (WGS) entry which is preliminary data.</text>
</comment>
<protein>
    <submittedName>
        <fullName evidence="1">Mitochondrial distribution and morphology protein 10</fullName>
    </submittedName>
</protein>
<dbReference type="Proteomes" id="UP001320706">
    <property type="component" value="Unassembled WGS sequence"/>
</dbReference>
<accession>A0ACC3SN44</accession>
<gene>
    <name evidence="1" type="primary">MDM10</name>
    <name evidence="1" type="ORF">M8818_000380</name>
</gene>
<evidence type="ECO:0000313" key="1">
    <source>
        <dbReference type="EMBL" id="KAK8219964.1"/>
    </source>
</evidence>
<evidence type="ECO:0000313" key="2">
    <source>
        <dbReference type="Proteomes" id="UP001320706"/>
    </source>
</evidence>
<reference evidence="1" key="1">
    <citation type="submission" date="2024-02" db="EMBL/GenBank/DDBJ databases">
        <title>Metagenome Assembled Genome of Zalaria obscura JY119.</title>
        <authorList>
            <person name="Vighnesh L."/>
            <person name="Jagadeeshwari U."/>
            <person name="Venkata Ramana C."/>
            <person name="Sasikala C."/>
        </authorList>
    </citation>
    <scope>NUCLEOTIDE SEQUENCE</scope>
    <source>
        <strain evidence="1">JY119</strain>
    </source>
</reference>
<proteinExistence type="predicted"/>
<dbReference type="EMBL" id="JAMKPW020000002">
    <property type="protein sequence ID" value="KAK8219964.1"/>
    <property type="molecule type" value="Genomic_DNA"/>
</dbReference>
<organism evidence="1 2">
    <name type="scientific">Zalaria obscura</name>
    <dbReference type="NCBI Taxonomy" id="2024903"/>
    <lineage>
        <taxon>Eukaryota</taxon>
        <taxon>Fungi</taxon>
        <taxon>Dikarya</taxon>
        <taxon>Ascomycota</taxon>
        <taxon>Pezizomycotina</taxon>
        <taxon>Dothideomycetes</taxon>
        <taxon>Dothideomycetidae</taxon>
        <taxon>Dothideales</taxon>
        <taxon>Zalariaceae</taxon>
        <taxon>Zalaria</taxon>
    </lineage>
</organism>
<sequence>MIEFMDYVQHAFSAASYWDHDNSYSTLTATAQDALLYGRIYLPTSALEALYLRRVSPSRLLRLSAVSDSTLPNGGTILAVLQNDHGKYSTEYLYSTDSALFGIRGLYNFGHDPRNDPAPSISKQPPSSVTISPPGPVDPQHGRLSAGAEAYFSPLNKSGGMSTGVRFTTLPAHTGFPYTMTLTLNPLMGNVSSSYAVKAGQNLALCSRFNFNFYSYESDVQLGMELWRPPAVKVETPSPTPADENVEQLVAEGIKGADDINGVLKVKGDQNWKIGILWEGRIKELLVSIGAGLDLKRRDRIIGSVGLEVSYSS</sequence>
<keyword evidence="2" id="KW-1185">Reference proteome</keyword>